<feature type="transmembrane region" description="Helical" evidence="6">
    <location>
        <begin position="92"/>
        <end position="114"/>
    </location>
</feature>
<accession>A0A2H3P568</accession>
<evidence type="ECO:0000256" key="5">
    <source>
        <dbReference type="ARBA" id="ARBA00023136"/>
    </source>
</evidence>
<gene>
    <name evidence="7" type="ORF">CRI93_09190</name>
</gene>
<comment type="subcellular location">
    <subcellularLocation>
        <location evidence="1">Cell membrane</location>
        <topology evidence="1">Multi-pass membrane protein</topology>
    </subcellularLocation>
</comment>
<evidence type="ECO:0000256" key="1">
    <source>
        <dbReference type="ARBA" id="ARBA00004651"/>
    </source>
</evidence>
<evidence type="ECO:0000256" key="2">
    <source>
        <dbReference type="ARBA" id="ARBA00022475"/>
    </source>
</evidence>
<dbReference type="RefSeq" id="WP_098062328.1">
    <property type="nucleotide sequence ID" value="NZ_PDEP01000007.1"/>
</dbReference>
<dbReference type="GO" id="GO:0005886">
    <property type="term" value="C:plasma membrane"/>
    <property type="evidence" value="ECO:0007669"/>
    <property type="project" value="UniProtKB-SubCell"/>
</dbReference>
<comment type="caution">
    <text evidence="7">The sequence shown here is derived from an EMBL/GenBank/DDBJ whole genome shotgun (WGS) entry which is preliminary data.</text>
</comment>
<dbReference type="Pfam" id="PF03631">
    <property type="entry name" value="Virul_fac_BrkB"/>
    <property type="match status" value="1"/>
</dbReference>
<evidence type="ECO:0000256" key="4">
    <source>
        <dbReference type="ARBA" id="ARBA00022989"/>
    </source>
</evidence>
<protein>
    <submittedName>
        <fullName evidence="7">Ribonuclease BN</fullName>
    </submittedName>
</protein>
<evidence type="ECO:0000313" key="7">
    <source>
        <dbReference type="EMBL" id="PEN06802.1"/>
    </source>
</evidence>
<name>A0A2H3P568_9BACT</name>
<dbReference type="PANTHER" id="PTHR30213:SF1">
    <property type="entry name" value="INNER MEMBRANE PROTEIN YHJD"/>
    <property type="match status" value="1"/>
</dbReference>
<keyword evidence="5 6" id="KW-0472">Membrane</keyword>
<evidence type="ECO:0000256" key="6">
    <source>
        <dbReference type="SAM" id="Phobius"/>
    </source>
</evidence>
<organism evidence="7 8">
    <name type="scientific">Longimonas halophila</name>
    <dbReference type="NCBI Taxonomy" id="1469170"/>
    <lineage>
        <taxon>Bacteria</taxon>
        <taxon>Pseudomonadati</taxon>
        <taxon>Rhodothermota</taxon>
        <taxon>Rhodothermia</taxon>
        <taxon>Rhodothermales</taxon>
        <taxon>Salisaetaceae</taxon>
        <taxon>Longimonas</taxon>
    </lineage>
</organism>
<dbReference type="AlphaFoldDB" id="A0A2H3P568"/>
<dbReference type="PIRSF" id="PIRSF035875">
    <property type="entry name" value="RNase_BN"/>
    <property type="match status" value="1"/>
</dbReference>
<feature type="transmembrane region" description="Helical" evidence="6">
    <location>
        <begin position="29"/>
        <end position="52"/>
    </location>
</feature>
<keyword evidence="8" id="KW-1185">Reference proteome</keyword>
<keyword evidence="3 6" id="KW-0812">Transmembrane</keyword>
<feature type="transmembrane region" description="Helical" evidence="6">
    <location>
        <begin position="139"/>
        <end position="161"/>
    </location>
</feature>
<reference evidence="7 8" key="1">
    <citation type="submission" date="2017-10" db="EMBL/GenBank/DDBJ databases">
        <title>Draft genome of Longimonas halophila.</title>
        <authorList>
            <person name="Goh K.M."/>
            <person name="Shamsir M.S."/>
            <person name="Lim S.W."/>
        </authorList>
    </citation>
    <scope>NUCLEOTIDE SEQUENCE [LARGE SCALE GENOMIC DNA]</scope>
    <source>
        <strain evidence="7 8">KCTC 42399</strain>
    </source>
</reference>
<dbReference type="Proteomes" id="UP000221024">
    <property type="component" value="Unassembled WGS sequence"/>
</dbReference>
<dbReference type="InterPro" id="IPR017039">
    <property type="entry name" value="Virul_fac_BrkB"/>
</dbReference>
<keyword evidence="4 6" id="KW-1133">Transmembrane helix</keyword>
<evidence type="ECO:0000313" key="8">
    <source>
        <dbReference type="Proteomes" id="UP000221024"/>
    </source>
</evidence>
<proteinExistence type="predicted"/>
<feature type="transmembrane region" description="Helical" evidence="6">
    <location>
        <begin position="207"/>
        <end position="230"/>
    </location>
</feature>
<dbReference type="NCBIfam" id="TIGR00765">
    <property type="entry name" value="yihY_not_rbn"/>
    <property type="match status" value="1"/>
</dbReference>
<dbReference type="PANTHER" id="PTHR30213">
    <property type="entry name" value="INNER MEMBRANE PROTEIN YHJD"/>
    <property type="match status" value="1"/>
</dbReference>
<feature type="transmembrane region" description="Helical" evidence="6">
    <location>
        <begin position="173"/>
        <end position="195"/>
    </location>
</feature>
<evidence type="ECO:0000256" key="3">
    <source>
        <dbReference type="ARBA" id="ARBA00022692"/>
    </source>
</evidence>
<dbReference type="OrthoDB" id="9797028at2"/>
<dbReference type="EMBL" id="PDEP01000007">
    <property type="protein sequence ID" value="PEN06802.1"/>
    <property type="molecule type" value="Genomic_DNA"/>
</dbReference>
<sequence>MPFAIARSLLVATWNAYTTDKAERLGAALAYYAIFSLAPLLVLALAVARLVYGQQSMQAQTALLNQVESVVGPAGRTLVQDMLSKASVDGQGTAAVLIGSVLLLVGATVFFARLQDAMNTIWRATPVHTGLSGFVRSRLLSLLLVLLVGVGLVGSLVLSAVLSGLADTLGGAWGLYLAEQVGTLIVLAGLCALLFRVLPDASVQWADVWMGAIGTALLLRLGTSGIGWYLGSTAAVSAYGAAGALAALLLWMYYAAQIFFLGAEFTTVYAAHRQETSASELAA</sequence>
<keyword evidence="2" id="KW-1003">Cell membrane</keyword>
<feature type="transmembrane region" description="Helical" evidence="6">
    <location>
        <begin position="236"/>
        <end position="256"/>
    </location>
</feature>